<evidence type="ECO:0000256" key="6">
    <source>
        <dbReference type="ARBA" id="ARBA00022989"/>
    </source>
</evidence>
<evidence type="ECO:0000256" key="4">
    <source>
        <dbReference type="ARBA" id="ARBA00022475"/>
    </source>
</evidence>
<evidence type="ECO:0000256" key="9">
    <source>
        <dbReference type="SAM" id="Phobius"/>
    </source>
</evidence>
<keyword evidence="5 9" id="KW-0812">Transmembrane</keyword>
<feature type="domain" description="GGDEF" evidence="10">
    <location>
        <begin position="341"/>
        <end position="475"/>
    </location>
</feature>
<dbReference type="EC" id="2.7.7.65" evidence="3"/>
<evidence type="ECO:0000259" key="10">
    <source>
        <dbReference type="PROSITE" id="PS50887"/>
    </source>
</evidence>
<dbReference type="CDD" id="cd01949">
    <property type="entry name" value="GGDEF"/>
    <property type="match status" value="1"/>
</dbReference>
<dbReference type="RefSeq" id="WP_004894573.1">
    <property type="nucleotide sequence ID" value="NZ_BCMD01000029.1"/>
</dbReference>
<comment type="cofactor">
    <cofactor evidence="1">
        <name>Mg(2+)</name>
        <dbReference type="ChEBI" id="CHEBI:18420"/>
    </cofactor>
</comment>
<comment type="subcellular location">
    <subcellularLocation>
        <location evidence="2">Cell membrane</location>
        <topology evidence="2">Multi-pass membrane protein</topology>
    </subcellularLocation>
</comment>
<dbReference type="InterPro" id="IPR050469">
    <property type="entry name" value="Diguanylate_Cyclase"/>
</dbReference>
<feature type="transmembrane region" description="Helical" evidence="9">
    <location>
        <begin position="163"/>
        <end position="183"/>
    </location>
</feature>
<dbReference type="PANTHER" id="PTHR45138:SF9">
    <property type="entry name" value="DIGUANYLATE CYCLASE DGCM-RELATED"/>
    <property type="match status" value="1"/>
</dbReference>
<protein>
    <recommendedName>
        <fullName evidence="3">diguanylate cyclase</fullName>
        <ecNumber evidence="3">2.7.7.65</ecNumber>
    </recommendedName>
</protein>
<dbReference type="InterPro" id="IPR029787">
    <property type="entry name" value="Nucleotide_cyclase"/>
</dbReference>
<dbReference type="AlphaFoldDB" id="A0AAE7BXH7"/>
<feature type="transmembrane region" description="Helical" evidence="9">
    <location>
        <begin position="84"/>
        <end position="109"/>
    </location>
</feature>
<keyword evidence="7 9" id="KW-0472">Membrane</keyword>
<dbReference type="FunFam" id="3.30.70.270:FF:000001">
    <property type="entry name" value="Diguanylate cyclase domain protein"/>
    <property type="match status" value="1"/>
</dbReference>
<comment type="catalytic activity">
    <reaction evidence="8">
        <text>2 GTP = 3',3'-c-di-GMP + 2 diphosphate</text>
        <dbReference type="Rhea" id="RHEA:24898"/>
        <dbReference type="ChEBI" id="CHEBI:33019"/>
        <dbReference type="ChEBI" id="CHEBI:37565"/>
        <dbReference type="ChEBI" id="CHEBI:58805"/>
        <dbReference type="EC" id="2.7.7.65"/>
    </reaction>
</comment>
<dbReference type="NCBIfam" id="TIGR00254">
    <property type="entry name" value="GGDEF"/>
    <property type="match status" value="1"/>
</dbReference>
<dbReference type="GO" id="GO:0052621">
    <property type="term" value="F:diguanylate cyclase activity"/>
    <property type="evidence" value="ECO:0007669"/>
    <property type="project" value="UniProtKB-EC"/>
</dbReference>
<evidence type="ECO:0000256" key="2">
    <source>
        <dbReference type="ARBA" id="ARBA00004651"/>
    </source>
</evidence>
<dbReference type="GO" id="GO:0005886">
    <property type="term" value="C:plasma membrane"/>
    <property type="evidence" value="ECO:0007669"/>
    <property type="project" value="UniProtKB-SubCell"/>
</dbReference>
<dbReference type="PANTHER" id="PTHR45138">
    <property type="entry name" value="REGULATORY COMPONENTS OF SENSORY TRANSDUCTION SYSTEM"/>
    <property type="match status" value="1"/>
</dbReference>
<dbReference type="Gene3D" id="3.30.70.270">
    <property type="match status" value="1"/>
</dbReference>
<dbReference type="PROSITE" id="PS50887">
    <property type="entry name" value="GGDEF"/>
    <property type="match status" value="1"/>
</dbReference>
<dbReference type="Pfam" id="PF00990">
    <property type="entry name" value="GGDEF"/>
    <property type="match status" value="1"/>
</dbReference>
<dbReference type="Proteomes" id="UP000503505">
    <property type="component" value="Chromosome"/>
</dbReference>
<dbReference type="SUPFAM" id="SSF55073">
    <property type="entry name" value="Nucleotide cyclase"/>
    <property type="match status" value="1"/>
</dbReference>
<feature type="transmembrane region" description="Helical" evidence="9">
    <location>
        <begin position="15"/>
        <end position="33"/>
    </location>
</feature>
<evidence type="ECO:0000256" key="1">
    <source>
        <dbReference type="ARBA" id="ARBA00001946"/>
    </source>
</evidence>
<evidence type="ECO:0000313" key="11">
    <source>
        <dbReference type="EMBL" id="QIC67318.1"/>
    </source>
</evidence>
<feature type="transmembrane region" description="Helical" evidence="9">
    <location>
        <begin position="279"/>
        <end position="298"/>
    </location>
</feature>
<evidence type="ECO:0000256" key="5">
    <source>
        <dbReference type="ARBA" id="ARBA00022692"/>
    </source>
</evidence>
<reference evidence="11 12" key="1">
    <citation type="submission" date="2019-09" db="EMBL/GenBank/DDBJ databases">
        <title>Non-baumannii Acinetobacter spp. carrying blaNDM-1 isolated in China.</title>
        <authorList>
            <person name="Cui C."/>
            <person name="Chen C."/>
            <person name="Sun J."/>
            <person name="Liu Y."/>
        </authorList>
    </citation>
    <scope>NUCLEOTIDE SEQUENCE [LARGE SCALE GENOMIC DNA]</scope>
    <source>
        <strain evidence="11 12">HZE23-1</strain>
    </source>
</reference>
<gene>
    <name evidence="11" type="ORF">FSC10_08010</name>
</gene>
<dbReference type="EMBL" id="CP044463">
    <property type="protein sequence ID" value="QIC67318.1"/>
    <property type="molecule type" value="Genomic_DNA"/>
</dbReference>
<proteinExistence type="predicted"/>
<dbReference type="Pfam" id="PF05231">
    <property type="entry name" value="MASE1"/>
    <property type="match status" value="1"/>
</dbReference>
<evidence type="ECO:0000313" key="12">
    <source>
        <dbReference type="Proteomes" id="UP000503505"/>
    </source>
</evidence>
<feature type="transmembrane region" description="Helical" evidence="9">
    <location>
        <begin position="121"/>
        <end position="143"/>
    </location>
</feature>
<keyword evidence="6 9" id="KW-1133">Transmembrane helix</keyword>
<sequence length="475" mass="54209">MRFADFKEKQLDPDSSAYLIIALLILICSFIGIATRPTGYLAFLWPANAALLAFFLRFPQLNNKGGWLGAFSAYMFADLLTGDFFLQSFFLTLSNLLSTIVSLFCIRYFKINYKYYNSGFTFIHLFGICAFAGCLASAAFAVITLVNIPGSFITPENMKIDFFLWWTGEMVNYIIILPLVLAFPTAKQIRYFAKNRRKKSYSFSYFFPMITVAVCVVLTHIFAGPGALIYPLAALIWAALTYRIFTISIINTLVLITTYSSLTQIYLADQTLADSTTFVSLRIGLFMLALAPLILCIISQNRNELYKHVLYLANYDSLTRTMNRHYFFKEGESLLKQSRKLSFSLIMLDIDYFKRLNDQYGHHVGDAVLQQFSELVRTNLRSCDLFARIGGEEFVVLMWDIEHDEAHWVAERIRELVQQTPIYLEHGKSVHITVSLGITHQEAPQQTELQDLINIADQALYQAKHMGRNQVVLAS</sequence>
<dbReference type="InterPro" id="IPR043128">
    <property type="entry name" value="Rev_trsase/Diguanyl_cyclase"/>
</dbReference>
<organism evidence="11 12">
    <name type="scientific">Acinetobacter schindleri</name>
    <dbReference type="NCBI Taxonomy" id="108981"/>
    <lineage>
        <taxon>Bacteria</taxon>
        <taxon>Pseudomonadati</taxon>
        <taxon>Pseudomonadota</taxon>
        <taxon>Gammaproteobacteria</taxon>
        <taxon>Moraxellales</taxon>
        <taxon>Moraxellaceae</taxon>
        <taxon>Acinetobacter</taxon>
    </lineage>
</organism>
<feature type="transmembrane region" description="Helical" evidence="9">
    <location>
        <begin position="203"/>
        <end position="222"/>
    </location>
</feature>
<evidence type="ECO:0000256" key="8">
    <source>
        <dbReference type="ARBA" id="ARBA00034247"/>
    </source>
</evidence>
<evidence type="ECO:0000256" key="7">
    <source>
        <dbReference type="ARBA" id="ARBA00023136"/>
    </source>
</evidence>
<feature type="transmembrane region" description="Helical" evidence="9">
    <location>
        <begin position="40"/>
        <end position="58"/>
    </location>
</feature>
<dbReference type="InterPro" id="IPR007895">
    <property type="entry name" value="MASE1"/>
</dbReference>
<dbReference type="InterPro" id="IPR000160">
    <property type="entry name" value="GGDEF_dom"/>
</dbReference>
<accession>A0AAE7BXH7</accession>
<dbReference type="SMART" id="SM00267">
    <property type="entry name" value="GGDEF"/>
    <property type="match status" value="1"/>
</dbReference>
<evidence type="ECO:0000256" key="3">
    <source>
        <dbReference type="ARBA" id="ARBA00012528"/>
    </source>
</evidence>
<name>A0AAE7BXH7_9GAMM</name>
<keyword evidence="4" id="KW-1003">Cell membrane</keyword>